<evidence type="ECO:0000256" key="3">
    <source>
        <dbReference type="ARBA" id="ARBA00022737"/>
    </source>
</evidence>
<dbReference type="InterPro" id="IPR026818">
    <property type="entry name" value="Apc_fam"/>
</dbReference>
<reference evidence="8" key="1">
    <citation type="submission" date="2013-10" db="EMBL/GenBank/DDBJ databases">
        <authorList>
            <person name="Schartl M."/>
            <person name="Warren W."/>
        </authorList>
    </citation>
    <scope>NUCLEOTIDE SEQUENCE [LARGE SCALE GENOMIC DNA]</scope>
    <source>
        <strain evidence="8">female</strain>
    </source>
</reference>
<dbReference type="GO" id="GO:0007399">
    <property type="term" value="P:nervous system development"/>
    <property type="evidence" value="ECO:0007669"/>
    <property type="project" value="TreeGrafter"/>
</dbReference>
<keyword evidence="8" id="KW-1185">Reference proteome</keyword>
<dbReference type="GO" id="GO:0030877">
    <property type="term" value="C:beta-catenin destruction complex"/>
    <property type="evidence" value="ECO:0007669"/>
    <property type="project" value="TreeGrafter"/>
</dbReference>
<dbReference type="Pfam" id="PF16629">
    <property type="entry name" value="Arm_APC_u3"/>
    <property type="match status" value="1"/>
</dbReference>
<dbReference type="GO" id="GO:0016055">
    <property type="term" value="P:Wnt signaling pathway"/>
    <property type="evidence" value="ECO:0007669"/>
    <property type="project" value="UniProtKB-KW"/>
</dbReference>
<dbReference type="GO" id="GO:0001708">
    <property type="term" value="P:cell fate specification"/>
    <property type="evidence" value="ECO:0007669"/>
    <property type="project" value="TreeGrafter"/>
</dbReference>
<dbReference type="Ensembl" id="ENSPFOT00000027888.1">
    <property type="protein sequence ID" value="ENSPFOP00000027336.1"/>
    <property type="gene ID" value="ENSPFOG00000003210.2"/>
</dbReference>
<dbReference type="EMBL" id="AYCK01016269">
    <property type="status" value="NOT_ANNOTATED_CDS"/>
    <property type="molecule type" value="Genomic_DNA"/>
</dbReference>
<dbReference type="SUPFAM" id="SSF58050">
    <property type="entry name" value="N-terminal coiled coil domain from apc"/>
    <property type="match status" value="1"/>
</dbReference>
<dbReference type="InterPro" id="IPR041257">
    <property type="entry name" value="APC_rep"/>
</dbReference>
<proteinExistence type="inferred from homology"/>
<dbReference type="GO" id="GO:0120025">
    <property type="term" value="C:plasma membrane bounded cell projection"/>
    <property type="evidence" value="ECO:0007669"/>
    <property type="project" value="UniProtKB-ARBA"/>
</dbReference>
<evidence type="ECO:0000259" key="6">
    <source>
        <dbReference type="Pfam" id="PF16689"/>
    </source>
</evidence>
<evidence type="ECO:0000313" key="8">
    <source>
        <dbReference type="Proteomes" id="UP000028760"/>
    </source>
</evidence>
<dbReference type="PANTHER" id="PTHR12607">
    <property type="entry name" value="ADENOMATOUS POLYPOSIS COLI PROTEIN FAMILY"/>
    <property type="match status" value="1"/>
</dbReference>
<dbReference type="GO" id="GO:0008013">
    <property type="term" value="F:beta-catenin binding"/>
    <property type="evidence" value="ECO:0007669"/>
    <property type="project" value="InterPro"/>
</dbReference>
<dbReference type="FunFam" id="1.25.10.10:FF:000035">
    <property type="entry name" value="adenomatous polyposis coli protein 2"/>
    <property type="match status" value="1"/>
</dbReference>
<reference evidence="7" key="3">
    <citation type="submission" date="2025-09" db="UniProtKB">
        <authorList>
            <consortium name="Ensembl"/>
        </authorList>
    </citation>
    <scope>IDENTIFICATION</scope>
</reference>
<dbReference type="GO" id="GO:0016477">
    <property type="term" value="P:cell migration"/>
    <property type="evidence" value="ECO:0007669"/>
    <property type="project" value="TreeGrafter"/>
</dbReference>
<keyword evidence="3" id="KW-0677">Repeat</keyword>
<dbReference type="GO" id="GO:0005881">
    <property type="term" value="C:cytoplasmic microtubule"/>
    <property type="evidence" value="ECO:0007669"/>
    <property type="project" value="TreeGrafter"/>
</dbReference>
<comment type="similarity">
    <text evidence="1">Belongs to the adenomatous polyposis coli (APC) family.</text>
</comment>
<dbReference type="Gene3D" id="1.25.10.10">
    <property type="entry name" value="Leucine-rich Repeat Variant"/>
    <property type="match status" value="1"/>
</dbReference>
<dbReference type="GO" id="GO:0007389">
    <property type="term" value="P:pattern specification process"/>
    <property type="evidence" value="ECO:0007669"/>
    <property type="project" value="TreeGrafter"/>
</dbReference>
<reference evidence="7" key="2">
    <citation type="submission" date="2025-08" db="UniProtKB">
        <authorList>
            <consortium name="Ensembl"/>
        </authorList>
    </citation>
    <scope>IDENTIFICATION</scope>
</reference>
<dbReference type="GO" id="GO:0007026">
    <property type="term" value="P:negative regulation of microtubule depolymerization"/>
    <property type="evidence" value="ECO:0007669"/>
    <property type="project" value="TreeGrafter"/>
</dbReference>
<organism evidence="7 8">
    <name type="scientific">Poecilia formosa</name>
    <name type="common">Amazon molly</name>
    <name type="synonym">Limia formosa</name>
    <dbReference type="NCBI Taxonomy" id="48698"/>
    <lineage>
        <taxon>Eukaryota</taxon>
        <taxon>Metazoa</taxon>
        <taxon>Chordata</taxon>
        <taxon>Craniata</taxon>
        <taxon>Vertebrata</taxon>
        <taxon>Euteleostomi</taxon>
        <taxon>Actinopterygii</taxon>
        <taxon>Neopterygii</taxon>
        <taxon>Teleostei</taxon>
        <taxon>Neoteleostei</taxon>
        <taxon>Acanthomorphata</taxon>
        <taxon>Ovalentaria</taxon>
        <taxon>Atherinomorphae</taxon>
        <taxon>Cyprinodontiformes</taxon>
        <taxon>Poeciliidae</taxon>
        <taxon>Poeciliinae</taxon>
        <taxon>Poecilia</taxon>
    </lineage>
</organism>
<protein>
    <submittedName>
        <fullName evidence="7">APC regulator of WNT signaling pathway 2</fullName>
    </submittedName>
</protein>
<evidence type="ECO:0000256" key="5">
    <source>
        <dbReference type="SAM" id="MobiDB-lite"/>
    </source>
</evidence>
<feature type="region of interest" description="Disordered" evidence="5">
    <location>
        <begin position="226"/>
        <end position="264"/>
    </location>
</feature>
<dbReference type="InterPro" id="IPR016024">
    <property type="entry name" value="ARM-type_fold"/>
</dbReference>
<dbReference type="Gene3D" id="1.10.287.450">
    <property type="entry name" value="Helix hairpin bin"/>
    <property type="match status" value="1"/>
</dbReference>
<dbReference type="GO" id="GO:0008017">
    <property type="term" value="F:microtubule binding"/>
    <property type="evidence" value="ECO:0007669"/>
    <property type="project" value="TreeGrafter"/>
</dbReference>
<dbReference type="SUPFAM" id="SSF82931">
    <property type="entry name" value="Tumor suppressor gene product Apc"/>
    <property type="match status" value="1"/>
</dbReference>
<feature type="domain" description="Adenomatous polyposis coli N-terminal dimerisation" evidence="6">
    <location>
        <begin position="5"/>
        <end position="55"/>
    </location>
</feature>
<dbReference type="Pfam" id="PF18797">
    <property type="entry name" value="APC_rep"/>
    <property type="match status" value="1"/>
</dbReference>
<evidence type="ECO:0000256" key="4">
    <source>
        <dbReference type="ARBA" id="ARBA00023054"/>
    </source>
</evidence>
<dbReference type="InterPro" id="IPR032038">
    <property type="entry name" value="APC_N"/>
</dbReference>
<accession>A0A096M7E5</accession>
<dbReference type="InterPro" id="IPR036149">
    <property type="entry name" value="APC_N_sf"/>
</dbReference>
<dbReference type="GO" id="GO:0045295">
    <property type="term" value="F:gamma-catenin binding"/>
    <property type="evidence" value="ECO:0007669"/>
    <property type="project" value="TreeGrafter"/>
</dbReference>
<dbReference type="SMART" id="SM00185">
    <property type="entry name" value="ARM"/>
    <property type="match status" value="6"/>
</dbReference>
<evidence type="ECO:0000313" key="7">
    <source>
        <dbReference type="Ensembl" id="ENSPFOP00000027336.1"/>
    </source>
</evidence>
<dbReference type="PANTHER" id="PTHR12607:SF3">
    <property type="entry name" value="ADENOMATOUS POLYPOSIS COLI PROTEIN 2"/>
    <property type="match status" value="1"/>
</dbReference>
<dbReference type="Gene3D" id="1.20.5.10">
    <property type="match status" value="1"/>
</dbReference>
<dbReference type="GeneTree" id="ENSGT00530000063749"/>
<keyword evidence="4" id="KW-0175">Coiled coil</keyword>
<dbReference type="GO" id="GO:0090090">
    <property type="term" value="P:negative regulation of canonical Wnt signaling pathway"/>
    <property type="evidence" value="ECO:0007669"/>
    <property type="project" value="TreeGrafter"/>
</dbReference>
<feature type="region of interest" description="Disordered" evidence="5">
    <location>
        <begin position="970"/>
        <end position="997"/>
    </location>
</feature>
<dbReference type="Pfam" id="PF16689">
    <property type="entry name" value="APC_N_CC"/>
    <property type="match status" value="1"/>
</dbReference>
<dbReference type="Proteomes" id="UP000028760">
    <property type="component" value="Unassembled WGS sequence"/>
</dbReference>
<name>A0A096M7E5_POEFO</name>
<dbReference type="AlphaFoldDB" id="A0A096M7E5"/>
<dbReference type="GO" id="GO:0016342">
    <property type="term" value="C:catenin complex"/>
    <property type="evidence" value="ECO:0007669"/>
    <property type="project" value="TreeGrafter"/>
</dbReference>
<evidence type="ECO:0000256" key="2">
    <source>
        <dbReference type="ARBA" id="ARBA00022687"/>
    </source>
</evidence>
<sequence length="997" mass="111372">NAVVSYDHLALQVEVLRKENSHLRRELEDNSHHLCKLETETFGMKEMLKQLQSKLEQEAGNLASSGRTDVLHQLKELYMDLTNYYELKHQPHNLRLLASGLGGAGMRGGVGAGPALSGSLDLEDHLGDGRLSDHHFEELYKERNFLLGEIDREERERLEVLSHTCHRLAQLPRIDEISLQLDLIRQNLEDKVHRSLMAERYLASNEMVHRTQMRAARLEQLEKELHEARGGQESQLPSTERDTKQKRRGGSSFNKNKLNENESVESVNRLTTSFEWSPTTRTFFFKETFLRSSSSYNELRSSTRCLLSIKVEMVFWLLSMLANRDKDEMSRTLLALSSSQDSCIAMRKSGCVPLLVQILHEVPGGVPDGVPGETAGGTASTGCSRDTKSRASAALHNIIFSQQDEGQAHREMKVLHMLEQIRTYCDSGWDWLESHAVTPSPGGTKTSDIPEPVDPQICQAMCAIMKMSFEEEYRRAMNELGCLQVVADLIHLEQEMYGMQNDPINMALRRYAGMGLTNLTFGDVVNKATLCSRKSCLQALVAQLSSDSEELHQVVSSVMRNLSWRADISTKRVLRDISCVSALMTCALQATKESTLKSVLSALWNLSAHNIDNKVAICSVDGSLGFLVSTLTYRCQTNSLAIIESGGGILRNVSSLIATREDYRQILRDHNCLQTLLAHLRSHSLTIVSNACGTLWNLSARSPKDQELLWDLGAVSMLRNLIHSKHKMIAMGSAAALRNLLTNRPLKYKDTAVLSPGSCVPSLYMRKQKAFEAELNAKHLAETFDTLEKQSSKHLSFNKPLRHIESLAKDYASDSGCFDDDEAPNNSNSLDTGSFSLLPVYLTNSNFVQNQPHRRDNEPERDIDLPQMVEKKHAPPDDVVSAAAEKLAKKITNTVAKIDRLVDDITMHTSSEDSFSLSSEDHLADWPYGQDELNEARANSCSPCRLSDVSSLAYRERLSRAHALLRLKTAHTSVSTDSLNSGSTSDGYCGSKDQVRP</sequence>
<dbReference type="SUPFAM" id="SSF48371">
    <property type="entry name" value="ARM repeat"/>
    <property type="match status" value="1"/>
</dbReference>
<evidence type="ECO:0000256" key="1">
    <source>
        <dbReference type="ARBA" id="ARBA00009051"/>
    </source>
</evidence>
<dbReference type="InterPro" id="IPR011989">
    <property type="entry name" value="ARM-like"/>
</dbReference>
<dbReference type="Pfam" id="PF00514">
    <property type="entry name" value="Arm"/>
    <property type="match status" value="2"/>
</dbReference>
<dbReference type="InterPro" id="IPR026831">
    <property type="entry name" value="APC_dom"/>
</dbReference>
<keyword evidence="2" id="KW-0879">Wnt signaling pathway</keyword>
<feature type="compositionally biased region" description="Polar residues" evidence="5">
    <location>
        <begin position="970"/>
        <end position="986"/>
    </location>
</feature>
<dbReference type="InterPro" id="IPR000225">
    <property type="entry name" value="Armadillo"/>
</dbReference>